<name>A0A3N2DBK7_9MICO</name>
<dbReference type="Proteomes" id="UP000275356">
    <property type="component" value="Unassembled WGS sequence"/>
</dbReference>
<organism evidence="6 7">
    <name type="scientific">Salana multivorans</name>
    <dbReference type="NCBI Taxonomy" id="120377"/>
    <lineage>
        <taxon>Bacteria</taxon>
        <taxon>Bacillati</taxon>
        <taxon>Actinomycetota</taxon>
        <taxon>Actinomycetes</taxon>
        <taxon>Micrococcales</taxon>
        <taxon>Beutenbergiaceae</taxon>
        <taxon>Salana</taxon>
    </lineage>
</organism>
<dbReference type="SMART" id="SM00354">
    <property type="entry name" value="HTH_LACI"/>
    <property type="match status" value="1"/>
</dbReference>
<evidence type="ECO:0000256" key="4">
    <source>
        <dbReference type="ARBA" id="ARBA00023163"/>
    </source>
</evidence>
<dbReference type="Gene3D" id="1.10.260.40">
    <property type="entry name" value="lambda repressor-like DNA-binding domains"/>
    <property type="match status" value="1"/>
</dbReference>
<keyword evidence="3" id="KW-0238">DNA-binding</keyword>
<dbReference type="SUPFAM" id="SSF53822">
    <property type="entry name" value="Periplasmic binding protein-like I"/>
    <property type="match status" value="1"/>
</dbReference>
<evidence type="ECO:0000313" key="7">
    <source>
        <dbReference type="Proteomes" id="UP000275356"/>
    </source>
</evidence>
<dbReference type="PANTHER" id="PTHR30146:SF148">
    <property type="entry name" value="HTH-TYPE TRANSCRIPTIONAL REPRESSOR PURR-RELATED"/>
    <property type="match status" value="1"/>
</dbReference>
<keyword evidence="1" id="KW-0678">Repressor</keyword>
<dbReference type="PANTHER" id="PTHR30146">
    <property type="entry name" value="LACI-RELATED TRANSCRIPTIONAL REPRESSOR"/>
    <property type="match status" value="1"/>
</dbReference>
<dbReference type="Pfam" id="PF13377">
    <property type="entry name" value="Peripla_BP_3"/>
    <property type="match status" value="1"/>
</dbReference>
<accession>A0A3N2DBK7</accession>
<dbReference type="OrthoDB" id="37081at2"/>
<keyword evidence="4" id="KW-0804">Transcription</keyword>
<dbReference type="InterPro" id="IPR000843">
    <property type="entry name" value="HTH_LacI"/>
</dbReference>
<dbReference type="PROSITE" id="PS50932">
    <property type="entry name" value="HTH_LACI_2"/>
    <property type="match status" value="1"/>
</dbReference>
<dbReference type="GO" id="GO:0003700">
    <property type="term" value="F:DNA-binding transcription factor activity"/>
    <property type="evidence" value="ECO:0007669"/>
    <property type="project" value="TreeGrafter"/>
</dbReference>
<evidence type="ECO:0000256" key="2">
    <source>
        <dbReference type="ARBA" id="ARBA00023015"/>
    </source>
</evidence>
<reference evidence="6 7" key="1">
    <citation type="submission" date="2018-11" db="EMBL/GenBank/DDBJ databases">
        <title>Sequencing the genomes of 1000 actinobacteria strains.</title>
        <authorList>
            <person name="Klenk H.-P."/>
        </authorList>
    </citation>
    <scope>NUCLEOTIDE SEQUENCE [LARGE SCALE GENOMIC DNA]</scope>
    <source>
        <strain evidence="6 7">DSM 13521</strain>
    </source>
</reference>
<dbReference type="Pfam" id="PF00356">
    <property type="entry name" value="LacI"/>
    <property type="match status" value="1"/>
</dbReference>
<dbReference type="InterPro" id="IPR028082">
    <property type="entry name" value="Peripla_BP_I"/>
</dbReference>
<dbReference type="AlphaFoldDB" id="A0A3N2DBK7"/>
<dbReference type="Gene3D" id="3.40.50.2300">
    <property type="match status" value="2"/>
</dbReference>
<evidence type="ECO:0000259" key="5">
    <source>
        <dbReference type="PROSITE" id="PS50932"/>
    </source>
</evidence>
<comment type="caution">
    <text evidence="6">The sequence shown here is derived from an EMBL/GenBank/DDBJ whole genome shotgun (WGS) entry which is preliminary data.</text>
</comment>
<evidence type="ECO:0000313" key="6">
    <source>
        <dbReference type="EMBL" id="ROR97185.1"/>
    </source>
</evidence>
<dbReference type="GO" id="GO:0000976">
    <property type="term" value="F:transcription cis-regulatory region binding"/>
    <property type="evidence" value="ECO:0007669"/>
    <property type="project" value="TreeGrafter"/>
</dbReference>
<evidence type="ECO:0000256" key="1">
    <source>
        <dbReference type="ARBA" id="ARBA00022491"/>
    </source>
</evidence>
<dbReference type="EMBL" id="RKHQ01000001">
    <property type="protein sequence ID" value="ROR97185.1"/>
    <property type="molecule type" value="Genomic_DNA"/>
</dbReference>
<dbReference type="CDD" id="cd01392">
    <property type="entry name" value="HTH_LacI"/>
    <property type="match status" value="1"/>
</dbReference>
<dbReference type="InterPro" id="IPR010982">
    <property type="entry name" value="Lambda_DNA-bd_dom_sf"/>
</dbReference>
<feature type="domain" description="HTH lacI-type" evidence="5">
    <location>
        <begin position="14"/>
        <end position="68"/>
    </location>
</feature>
<protein>
    <submittedName>
        <fullName evidence="6">LacI family transcriptional regulator</fullName>
    </submittedName>
</protein>
<keyword evidence="2" id="KW-0805">Transcription regulation</keyword>
<evidence type="ECO:0000256" key="3">
    <source>
        <dbReference type="ARBA" id="ARBA00023125"/>
    </source>
</evidence>
<proteinExistence type="predicted"/>
<sequence>MRSDPPTSSSRGLVTMRDVAAVAGVSISTVSKTLNGTGRVSAEARRRIVAAAERLEYRPNLLAQNFALGKSFTVGILTTKAAGLFAVPVITGVVSALGRHDTAVIVYDDGGDPRLRPRNVRKLQARRVDGIVVVGDGTDVSCASVTPAFSVPVVYALALSDDPGDSMLLPDDRLAGILAAQHLLGLGRRRVAHVTGAVSSRAVAERLGGLREGLGAGGADLVGPVRYGDWSRSWGETAGHTLDPSAIDAVFCGNDFIAIGVAGALMSRGIRVPEDVAIVGYDHWSKVAEQDRFLTSVDPLLSELGERAGELLLAAGGGGVELRPVQLVPGYSTGTPAGPSVPYVAL</sequence>
<dbReference type="InterPro" id="IPR046335">
    <property type="entry name" value="LacI/GalR-like_sensor"/>
</dbReference>
<dbReference type="SUPFAM" id="SSF47413">
    <property type="entry name" value="lambda repressor-like DNA-binding domains"/>
    <property type="match status" value="1"/>
</dbReference>
<dbReference type="RefSeq" id="WP_123739271.1">
    <property type="nucleotide sequence ID" value="NZ_CALFQU010000010.1"/>
</dbReference>
<gene>
    <name evidence="6" type="ORF">EDD28_1778</name>
</gene>
<keyword evidence="7" id="KW-1185">Reference proteome</keyword>